<evidence type="ECO:0000313" key="25">
    <source>
        <dbReference type="Proteomes" id="UP000335636"/>
    </source>
</evidence>
<keyword evidence="12 21" id="KW-1133">Transmembrane helix</keyword>
<evidence type="ECO:0000256" key="13">
    <source>
        <dbReference type="ARBA" id="ARBA00023128"/>
    </source>
</evidence>
<evidence type="ECO:0000256" key="10">
    <source>
        <dbReference type="ARBA" id="ARBA00022824"/>
    </source>
</evidence>
<dbReference type="GO" id="GO:0031965">
    <property type="term" value="C:nuclear membrane"/>
    <property type="evidence" value="ECO:0007669"/>
    <property type="project" value="UniProtKB-SubCell"/>
</dbReference>
<dbReference type="GO" id="GO:0097192">
    <property type="term" value="P:extrinsic apoptotic signaling pathway in absence of ligand"/>
    <property type="evidence" value="ECO:0007669"/>
    <property type="project" value="TreeGrafter"/>
</dbReference>
<dbReference type="InterPro" id="IPR002475">
    <property type="entry name" value="Bcl2-like"/>
</dbReference>
<keyword evidence="10" id="KW-0256">Endoplasmic reticulum</keyword>
<dbReference type="PROSITE" id="PS50062">
    <property type="entry name" value="BCL2_FAMILY"/>
    <property type="match status" value="1"/>
</dbReference>
<evidence type="ECO:0000313" key="23">
    <source>
        <dbReference type="EMBL" id="KAF7471634.1"/>
    </source>
</evidence>
<dbReference type="FunFam" id="1.10.437.10:FF:000014">
    <property type="entry name" value="Bcl-2-like protein 10"/>
    <property type="match status" value="1"/>
</dbReference>
<keyword evidence="16" id="KW-0539">Nucleus</keyword>
<keyword evidence="11" id="KW-0832">Ubl conjugation</keyword>
<evidence type="ECO:0000256" key="14">
    <source>
        <dbReference type="ARBA" id="ARBA00023136"/>
    </source>
</evidence>
<evidence type="ECO:0000256" key="18">
    <source>
        <dbReference type="ARBA" id="ARBA00067191"/>
    </source>
</evidence>
<evidence type="ECO:0000256" key="20">
    <source>
        <dbReference type="ARBA" id="ARBA00078307"/>
    </source>
</evidence>
<evidence type="ECO:0000256" key="17">
    <source>
        <dbReference type="ARBA" id="ARBA00053352"/>
    </source>
</evidence>
<keyword evidence="14 21" id="KW-0472">Membrane</keyword>
<dbReference type="AlphaFoldDB" id="A0A5E4BP71"/>
<evidence type="ECO:0000256" key="12">
    <source>
        <dbReference type="ARBA" id="ARBA00022989"/>
    </source>
</evidence>
<dbReference type="SUPFAM" id="SSF56854">
    <property type="entry name" value="Bcl-2 inhibitors of programmed cell death"/>
    <property type="match status" value="1"/>
</dbReference>
<dbReference type="GO" id="GO:0005819">
    <property type="term" value="C:spindle"/>
    <property type="evidence" value="ECO:0007669"/>
    <property type="project" value="UniProtKB-SubCell"/>
</dbReference>
<evidence type="ECO:0000256" key="1">
    <source>
        <dbReference type="ARBA" id="ARBA00001913"/>
    </source>
</evidence>
<evidence type="ECO:0000256" key="15">
    <source>
        <dbReference type="ARBA" id="ARBA00023212"/>
    </source>
</evidence>
<sequence>MADLLQERTAELLTDYLEYCAREPGTPEPPPSTPEAALLRSAAARLQQQYEPFFSLYRGHPGNRVELMAQMAEAVLSDNQALNWGRVVMLVTFAGTLLERKPQDTHGPHTRDQAALDCQRLVDLLCAQLVGRHRAWLEAQGGWDGFCDFFRTPLPLTFWRNLLVQIFMSCLLATIFIYFCKRFYRTS</sequence>
<feature type="domain" description="Bcl-2 Bcl-2 homology region 1-3" evidence="22">
    <location>
        <begin position="39"/>
        <end position="143"/>
    </location>
</feature>
<dbReference type="GO" id="GO:0051400">
    <property type="term" value="F:BH domain binding"/>
    <property type="evidence" value="ECO:0007669"/>
    <property type="project" value="TreeGrafter"/>
</dbReference>
<name>A0A5E4BP71_MARMO</name>
<dbReference type="Gene3D" id="1.10.437.10">
    <property type="entry name" value="Blc2-like"/>
    <property type="match status" value="1"/>
</dbReference>
<dbReference type="PANTHER" id="PTHR11256">
    <property type="entry name" value="BCL-2 RELATED"/>
    <property type="match status" value="1"/>
</dbReference>
<keyword evidence="15" id="KW-0206">Cytoskeleton</keyword>
<comment type="subcellular location">
    <subcellularLocation>
        <location evidence="4">Cytoplasm</location>
        <location evidence="4">Cytoskeleton</location>
        <location evidence="4">Spindle</location>
    </subcellularLocation>
    <subcellularLocation>
        <location evidence="5">Endoplasmic reticulum</location>
    </subcellularLocation>
    <subcellularLocation>
        <location evidence="3">Mitochondrion</location>
    </subcellularLocation>
    <subcellularLocation>
        <location evidence="2">Nucleus membrane</location>
    </subcellularLocation>
</comment>
<organism evidence="24 25">
    <name type="scientific">Marmota monax</name>
    <name type="common">Woodchuck</name>
    <dbReference type="NCBI Taxonomy" id="9995"/>
    <lineage>
        <taxon>Eukaryota</taxon>
        <taxon>Metazoa</taxon>
        <taxon>Chordata</taxon>
        <taxon>Craniata</taxon>
        <taxon>Vertebrata</taxon>
        <taxon>Euteleostomi</taxon>
        <taxon>Mammalia</taxon>
        <taxon>Eutheria</taxon>
        <taxon>Euarchontoglires</taxon>
        <taxon>Glires</taxon>
        <taxon>Rodentia</taxon>
        <taxon>Sciuromorpha</taxon>
        <taxon>Sciuridae</taxon>
        <taxon>Xerinae</taxon>
        <taxon>Marmotini</taxon>
        <taxon>Marmota</taxon>
    </lineage>
</organism>
<comment type="cofactor">
    <cofactor evidence="1">
        <name>Ca(2+)</name>
        <dbReference type="ChEBI" id="CHEBI:29108"/>
    </cofactor>
</comment>
<dbReference type="GO" id="GO:0001836">
    <property type="term" value="P:release of cytochrome c from mitochondria"/>
    <property type="evidence" value="ECO:0007669"/>
    <property type="project" value="TreeGrafter"/>
</dbReference>
<proteinExistence type="inferred from homology"/>
<feature type="transmembrane region" description="Helical" evidence="21">
    <location>
        <begin position="158"/>
        <end position="180"/>
    </location>
</feature>
<evidence type="ECO:0000256" key="9">
    <source>
        <dbReference type="ARBA" id="ARBA00022703"/>
    </source>
</evidence>
<keyword evidence="9" id="KW-0053">Apoptosis</keyword>
<keyword evidence="8 21" id="KW-0812">Transmembrane</keyword>
<dbReference type="GO" id="GO:0005783">
    <property type="term" value="C:endoplasmic reticulum"/>
    <property type="evidence" value="ECO:0007669"/>
    <property type="project" value="UniProtKB-SubCell"/>
</dbReference>
<dbReference type="PROSITE" id="PS01258">
    <property type="entry name" value="BH2"/>
    <property type="match status" value="1"/>
</dbReference>
<gene>
    <name evidence="23" type="ORF">GHT09_017296</name>
    <name evidence="24" type="ORF">MONAX_5E044937</name>
</gene>
<dbReference type="PANTHER" id="PTHR11256:SF47">
    <property type="entry name" value="BCL-2-LIKE PROTEIN 10"/>
    <property type="match status" value="1"/>
</dbReference>
<evidence type="ECO:0000259" key="22">
    <source>
        <dbReference type="SMART" id="SM00337"/>
    </source>
</evidence>
<protein>
    <recommendedName>
        <fullName evidence="18">Bcl-2-like protein 10</fullName>
    </recommendedName>
    <alternativeName>
        <fullName evidence="19">Anti-apoptotic protein Boo</fullName>
    </alternativeName>
    <alternativeName>
        <fullName evidence="20">Apoptosis regulator Bcl-B</fullName>
    </alternativeName>
</protein>
<evidence type="ECO:0000256" key="16">
    <source>
        <dbReference type="ARBA" id="ARBA00023242"/>
    </source>
</evidence>
<dbReference type="InterPro" id="IPR036834">
    <property type="entry name" value="Bcl-2-like_sf"/>
</dbReference>
<dbReference type="GO" id="GO:0005741">
    <property type="term" value="C:mitochondrial outer membrane"/>
    <property type="evidence" value="ECO:0007669"/>
    <property type="project" value="TreeGrafter"/>
</dbReference>
<accession>A0A5E4BP71</accession>
<dbReference type="Proteomes" id="UP000662637">
    <property type="component" value="Unassembled WGS sequence"/>
</dbReference>
<evidence type="ECO:0000313" key="24">
    <source>
        <dbReference type="EMBL" id="VTJ70771.1"/>
    </source>
</evidence>
<keyword evidence="7" id="KW-0963">Cytoplasm</keyword>
<evidence type="ECO:0000256" key="11">
    <source>
        <dbReference type="ARBA" id="ARBA00022843"/>
    </source>
</evidence>
<evidence type="ECO:0000256" key="2">
    <source>
        <dbReference type="ARBA" id="ARBA00004126"/>
    </source>
</evidence>
<dbReference type="SMART" id="SM00337">
    <property type="entry name" value="BCL"/>
    <property type="match status" value="1"/>
</dbReference>
<comment type="function">
    <text evidence="17">Promotes cell survival by suppressing apoptosis induced by BAX but not BAK. Increases binding of AHCYL1/IRBIT to ITPR1. Reduces ITPR1-mediated calcium release from the endoplasmic reticulum cooperatively with AHCYL1/IRBIT under normal cellular conditions. Under apoptotic stress conditions, dissociates from ITPR1 and is displaced from mitochondria-associated endoplasmic reticulum membranes, leading to increased Ca(2+) transfer to mitochondria which promotes apoptosis. Required for the correct formation of the microtubule organizing center during oocyte cell division, potentially via regulation of protein abundance and localization of other microtubule organizing center components such as AURKA and TPX2.</text>
</comment>
<evidence type="ECO:0000256" key="5">
    <source>
        <dbReference type="ARBA" id="ARBA00004240"/>
    </source>
</evidence>
<dbReference type="EMBL" id="CABDUW010000522">
    <property type="protein sequence ID" value="VTJ70771.1"/>
    <property type="molecule type" value="Genomic_DNA"/>
</dbReference>
<dbReference type="InterPro" id="IPR020726">
    <property type="entry name" value="Bcl2_BH2_motif_CS"/>
</dbReference>
<evidence type="ECO:0000256" key="19">
    <source>
        <dbReference type="ARBA" id="ARBA00077411"/>
    </source>
</evidence>
<dbReference type="InterPro" id="IPR026298">
    <property type="entry name" value="Bcl-2_fam"/>
</dbReference>
<evidence type="ECO:0000256" key="4">
    <source>
        <dbReference type="ARBA" id="ARBA00004186"/>
    </source>
</evidence>
<evidence type="ECO:0000256" key="7">
    <source>
        <dbReference type="ARBA" id="ARBA00022490"/>
    </source>
</evidence>
<evidence type="ECO:0000256" key="8">
    <source>
        <dbReference type="ARBA" id="ARBA00022692"/>
    </source>
</evidence>
<comment type="similarity">
    <text evidence="6">Belongs to the Bcl-2 family.</text>
</comment>
<reference evidence="24 25" key="1">
    <citation type="submission" date="2019-04" db="EMBL/GenBank/DDBJ databases">
        <authorList>
            <person name="Alioto T."/>
            <person name="Alioto T."/>
        </authorList>
    </citation>
    <scope>NUCLEOTIDE SEQUENCE [LARGE SCALE GENOMIC DNA]</scope>
</reference>
<keyword evidence="25" id="KW-1185">Reference proteome</keyword>
<dbReference type="InterPro" id="IPR046371">
    <property type="entry name" value="Bcl-2_BH1-3"/>
</dbReference>
<dbReference type="GO" id="GO:0008630">
    <property type="term" value="P:intrinsic apoptotic signaling pathway in response to DNA damage"/>
    <property type="evidence" value="ECO:0007669"/>
    <property type="project" value="TreeGrafter"/>
</dbReference>
<dbReference type="Proteomes" id="UP000335636">
    <property type="component" value="Unassembled WGS sequence"/>
</dbReference>
<evidence type="ECO:0000256" key="6">
    <source>
        <dbReference type="ARBA" id="ARBA00009458"/>
    </source>
</evidence>
<dbReference type="EMBL" id="WJEC01006763">
    <property type="protein sequence ID" value="KAF7471634.1"/>
    <property type="molecule type" value="Genomic_DNA"/>
</dbReference>
<reference evidence="23" key="2">
    <citation type="submission" date="2020-08" db="EMBL/GenBank/DDBJ databases">
        <authorList>
            <person name="Shumante A."/>
            <person name="Zimin A.V."/>
            <person name="Puiu D."/>
            <person name="Salzberg S.L."/>
        </authorList>
    </citation>
    <scope>NUCLEOTIDE SEQUENCE</scope>
    <source>
        <strain evidence="23">WC2-LM</strain>
        <tissue evidence="23">Liver</tissue>
    </source>
</reference>
<dbReference type="Pfam" id="PF00452">
    <property type="entry name" value="Bcl-2"/>
    <property type="match status" value="1"/>
</dbReference>
<evidence type="ECO:0000256" key="21">
    <source>
        <dbReference type="SAM" id="Phobius"/>
    </source>
</evidence>
<dbReference type="GO" id="GO:0042981">
    <property type="term" value="P:regulation of apoptotic process"/>
    <property type="evidence" value="ECO:0007669"/>
    <property type="project" value="InterPro"/>
</dbReference>
<keyword evidence="13" id="KW-0496">Mitochondrion</keyword>
<evidence type="ECO:0000256" key="3">
    <source>
        <dbReference type="ARBA" id="ARBA00004173"/>
    </source>
</evidence>